<evidence type="ECO:0000313" key="1">
    <source>
        <dbReference type="EMBL" id="MBX22943.1"/>
    </source>
</evidence>
<reference evidence="1" key="1">
    <citation type="submission" date="2018-02" db="EMBL/GenBank/DDBJ databases">
        <title>Rhizophora mucronata_Transcriptome.</title>
        <authorList>
            <person name="Meera S.P."/>
            <person name="Sreeshan A."/>
            <person name="Augustine A."/>
        </authorList>
    </citation>
    <scope>NUCLEOTIDE SEQUENCE</scope>
    <source>
        <tissue evidence="1">Leaf</tissue>
    </source>
</reference>
<protein>
    <submittedName>
        <fullName evidence="1">Uncharacterized protein</fullName>
    </submittedName>
</protein>
<name>A0A2P2LYA6_RHIMU</name>
<sequence>MEAEGILEELQSLDIEIQQVQGNPSLLSPFIALLLLFF</sequence>
<dbReference type="AlphaFoldDB" id="A0A2P2LYA6"/>
<dbReference type="EMBL" id="GGEC01042459">
    <property type="protein sequence ID" value="MBX22943.1"/>
    <property type="molecule type" value="Transcribed_RNA"/>
</dbReference>
<proteinExistence type="predicted"/>
<organism evidence="1">
    <name type="scientific">Rhizophora mucronata</name>
    <name type="common">Asiatic mangrove</name>
    <dbReference type="NCBI Taxonomy" id="61149"/>
    <lineage>
        <taxon>Eukaryota</taxon>
        <taxon>Viridiplantae</taxon>
        <taxon>Streptophyta</taxon>
        <taxon>Embryophyta</taxon>
        <taxon>Tracheophyta</taxon>
        <taxon>Spermatophyta</taxon>
        <taxon>Magnoliopsida</taxon>
        <taxon>eudicotyledons</taxon>
        <taxon>Gunneridae</taxon>
        <taxon>Pentapetalae</taxon>
        <taxon>rosids</taxon>
        <taxon>fabids</taxon>
        <taxon>Malpighiales</taxon>
        <taxon>Rhizophoraceae</taxon>
        <taxon>Rhizophora</taxon>
    </lineage>
</organism>
<accession>A0A2P2LYA6</accession>